<comment type="caution">
    <text evidence="4">The sequence shown here is derived from an EMBL/GenBank/DDBJ whole genome shotgun (WGS) entry which is preliminary data.</text>
</comment>
<dbReference type="Gene3D" id="3.20.20.70">
    <property type="entry name" value="Aldolase class I"/>
    <property type="match status" value="1"/>
</dbReference>
<dbReference type="Pfam" id="PF03060">
    <property type="entry name" value="NMO"/>
    <property type="match status" value="1"/>
</dbReference>
<dbReference type="Proteomes" id="UP000503840">
    <property type="component" value="Unassembled WGS sequence"/>
</dbReference>
<dbReference type="EMBL" id="BLVO01000013">
    <property type="protein sequence ID" value="GFM33634.1"/>
    <property type="molecule type" value="Genomic_DNA"/>
</dbReference>
<evidence type="ECO:0000256" key="2">
    <source>
        <dbReference type="ARBA" id="ARBA00022643"/>
    </source>
</evidence>
<keyword evidence="1" id="KW-0285">Flavoprotein</keyword>
<evidence type="ECO:0000313" key="4">
    <source>
        <dbReference type="EMBL" id="GFM33634.1"/>
    </source>
</evidence>
<dbReference type="InterPro" id="IPR013785">
    <property type="entry name" value="Aldolase_TIM"/>
</dbReference>
<reference evidence="4 5" key="1">
    <citation type="submission" date="2020-05" db="EMBL/GenBank/DDBJ databases">
        <title>Draft genome sequence of Desulfovibrio sp. strain HN2T.</title>
        <authorList>
            <person name="Ueno A."/>
            <person name="Tamazawa S."/>
            <person name="Tamamura S."/>
            <person name="Murakami T."/>
            <person name="Kiyama T."/>
            <person name="Inomata H."/>
            <person name="Amano Y."/>
            <person name="Miyakawa K."/>
            <person name="Tamaki H."/>
            <person name="Naganuma T."/>
            <person name="Kaneko K."/>
        </authorList>
    </citation>
    <scope>NUCLEOTIDE SEQUENCE [LARGE SCALE GENOMIC DNA]</scope>
    <source>
        <strain evidence="4 5">HN2</strain>
    </source>
</reference>
<dbReference type="CDD" id="cd04730">
    <property type="entry name" value="NPD_like"/>
    <property type="match status" value="1"/>
</dbReference>
<dbReference type="GO" id="GO:0018580">
    <property type="term" value="F:nitronate monooxygenase activity"/>
    <property type="evidence" value="ECO:0007669"/>
    <property type="project" value="InterPro"/>
</dbReference>
<dbReference type="PANTHER" id="PTHR32332:SF18">
    <property type="entry name" value="2-NITROPROPANE DIOXYGENASE"/>
    <property type="match status" value="1"/>
</dbReference>
<dbReference type="SUPFAM" id="SSF51412">
    <property type="entry name" value="Inosine monophosphate dehydrogenase (IMPDH)"/>
    <property type="match status" value="1"/>
</dbReference>
<dbReference type="InterPro" id="IPR004136">
    <property type="entry name" value="NMO"/>
</dbReference>
<name>A0A7J0BKN4_9BACT</name>
<dbReference type="PANTHER" id="PTHR32332">
    <property type="entry name" value="2-NITROPROPANE DIOXYGENASE"/>
    <property type="match status" value="1"/>
</dbReference>
<organism evidence="4 5">
    <name type="scientific">Desulfovibrio subterraneus</name>
    <dbReference type="NCBI Taxonomy" id="2718620"/>
    <lineage>
        <taxon>Bacteria</taxon>
        <taxon>Pseudomonadati</taxon>
        <taxon>Thermodesulfobacteriota</taxon>
        <taxon>Desulfovibrionia</taxon>
        <taxon>Desulfovibrionales</taxon>
        <taxon>Desulfovibrionaceae</taxon>
        <taxon>Desulfovibrio</taxon>
    </lineage>
</organism>
<dbReference type="AlphaFoldDB" id="A0A7J0BKN4"/>
<evidence type="ECO:0000256" key="3">
    <source>
        <dbReference type="ARBA" id="ARBA00023002"/>
    </source>
</evidence>
<sequence length="367" mass="39588">MSFPSLKIGDIVARIPIVQGGMGVGISLSGLASAVANEGGIGVIAGAMIGMSEPDVGKNPHEANIRAMRKEIRKARELSDGVLGVNIMVALTNFADLVKTSIEEKVDVIFSGAGLPLDMPKYLKEYYEDKKEQAHTKLVPIVSSARAATILCKKWLSKFDYLPDAFVVEGPKAGGHLGFSREEIDDPAHSLEVVIPQVVEAVKVFEEKHGKKIPVIAAGGVYTGEDIKKFLDMGASGVQMGTRFVATHECDADDRFKQSYIDAKEEDVTIIQSPVGMPGRAIIGKFVEDARAGLKKPFKCIFECIHNCKKEESPYCIASALLNAKKGNLDRGFAFSGSNVHRIDRIMSVKELMTSLATEFDAASAKA</sequence>
<gene>
    <name evidence="4" type="ORF">DSM101010T_19990</name>
</gene>
<protein>
    <submittedName>
        <fullName evidence="4">2-nitropropane dioxygenase</fullName>
    </submittedName>
</protein>
<evidence type="ECO:0000313" key="5">
    <source>
        <dbReference type="Proteomes" id="UP000503840"/>
    </source>
</evidence>
<keyword evidence="5" id="KW-1185">Reference proteome</keyword>
<keyword evidence="3" id="KW-0560">Oxidoreductase</keyword>
<keyword evidence="2" id="KW-0288">FMN</keyword>
<accession>A0A7J0BKN4</accession>
<proteinExistence type="predicted"/>
<evidence type="ECO:0000256" key="1">
    <source>
        <dbReference type="ARBA" id="ARBA00022630"/>
    </source>
</evidence>
<dbReference type="GO" id="GO:0051213">
    <property type="term" value="F:dioxygenase activity"/>
    <property type="evidence" value="ECO:0007669"/>
    <property type="project" value="UniProtKB-KW"/>
</dbReference>
<dbReference type="RefSeq" id="WP_174405276.1">
    <property type="nucleotide sequence ID" value="NZ_BLVO01000013.1"/>
</dbReference>
<keyword evidence="4" id="KW-0223">Dioxygenase</keyword>